<evidence type="ECO:0008006" key="5">
    <source>
        <dbReference type="Google" id="ProtNLM"/>
    </source>
</evidence>
<feature type="transmembrane region" description="Helical" evidence="2">
    <location>
        <begin position="116"/>
        <end position="136"/>
    </location>
</feature>
<dbReference type="RefSeq" id="WP_061269263.1">
    <property type="nucleotide sequence ID" value="NZ_FTMI01000007.1"/>
</dbReference>
<dbReference type="Proteomes" id="UP000186235">
    <property type="component" value="Unassembled WGS sequence"/>
</dbReference>
<name>A0A1N6V020_9MICO</name>
<dbReference type="GeneID" id="95685824"/>
<dbReference type="Pfam" id="PF11377">
    <property type="entry name" value="DUF3180"/>
    <property type="match status" value="1"/>
</dbReference>
<reference evidence="4" key="1">
    <citation type="submission" date="2017-01" db="EMBL/GenBank/DDBJ databases">
        <authorList>
            <person name="Varghese N."/>
            <person name="Submissions S."/>
        </authorList>
    </citation>
    <scope>NUCLEOTIDE SEQUENCE [LARGE SCALE GENOMIC DNA]</scope>
    <source>
        <strain evidence="4">3bp</strain>
    </source>
</reference>
<dbReference type="EMBL" id="FTMI01000007">
    <property type="protein sequence ID" value="SIQ71139.1"/>
    <property type="molecule type" value="Genomic_DNA"/>
</dbReference>
<feature type="compositionally biased region" description="Basic and acidic residues" evidence="1">
    <location>
        <begin position="144"/>
        <end position="163"/>
    </location>
</feature>
<sequence>MRRTSVRTLLLVAVATAVGGWFVVRLLQSRGTLLPAVPWIVDVTVLALAAAVFWAGWTVRAYQQGKRPSLDAIRAARTFVLAKAAALTGALLTGWYGAQVLAALPDLSIDAFRDRALAAGAAAACAVVLAVVGLVAERFCQLPPDDRGEGREGREGSVTREDPETPGAGTPA</sequence>
<feature type="transmembrane region" description="Helical" evidence="2">
    <location>
        <begin position="36"/>
        <end position="57"/>
    </location>
</feature>
<gene>
    <name evidence="3" type="ORF">SAMN05518682_3354</name>
</gene>
<evidence type="ECO:0000313" key="4">
    <source>
        <dbReference type="Proteomes" id="UP000186235"/>
    </source>
</evidence>
<evidence type="ECO:0000256" key="2">
    <source>
        <dbReference type="SAM" id="Phobius"/>
    </source>
</evidence>
<keyword evidence="2" id="KW-0812">Transmembrane</keyword>
<proteinExistence type="predicted"/>
<evidence type="ECO:0000256" key="1">
    <source>
        <dbReference type="SAM" id="MobiDB-lite"/>
    </source>
</evidence>
<keyword evidence="2" id="KW-0472">Membrane</keyword>
<protein>
    <recommendedName>
        <fullName evidence="5">DUF3180 domain-containing protein</fullName>
    </recommendedName>
</protein>
<evidence type="ECO:0000313" key="3">
    <source>
        <dbReference type="EMBL" id="SIQ71139.1"/>
    </source>
</evidence>
<dbReference type="AlphaFoldDB" id="A0A1N6V020"/>
<dbReference type="InterPro" id="IPR021517">
    <property type="entry name" value="DUF3180"/>
</dbReference>
<organism evidence="3 4">
    <name type="scientific">Cellulosimicrobium aquatile</name>
    <dbReference type="NCBI Taxonomy" id="1612203"/>
    <lineage>
        <taxon>Bacteria</taxon>
        <taxon>Bacillati</taxon>
        <taxon>Actinomycetota</taxon>
        <taxon>Actinomycetes</taxon>
        <taxon>Micrococcales</taxon>
        <taxon>Promicromonosporaceae</taxon>
        <taxon>Cellulosimicrobium</taxon>
    </lineage>
</organism>
<accession>A0A1N6V020</accession>
<feature type="region of interest" description="Disordered" evidence="1">
    <location>
        <begin position="143"/>
        <end position="172"/>
    </location>
</feature>
<keyword evidence="4" id="KW-1185">Reference proteome</keyword>
<keyword evidence="2" id="KW-1133">Transmembrane helix</keyword>
<feature type="transmembrane region" description="Helical" evidence="2">
    <location>
        <begin position="78"/>
        <end position="96"/>
    </location>
</feature>